<dbReference type="Proteomes" id="UP000008087">
    <property type="component" value="Chromosome"/>
</dbReference>
<evidence type="ECO:0000313" key="3">
    <source>
        <dbReference type="Proteomes" id="UP000008087"/>
    </source>
</evidence>
<name>E8PRC2_THESS</name>
<dbReference type="STRING" id="743525.TSC_c13310"/>
<feature type="transmembrane region" description="Helical" evidence="1">
    <location>
        <begin position="91"/>
        <end position="112"/>
    </location>
</feature>
<dbReference type="PANTHER" id="PTHR36111:SF2">
    <property type="entry name" value="INNER MEMBRANE PROTEIN"/>
    <property type="match status" value="1"/>
</dbReference>
<dbReference type="Pfam" id="PF04474">
    <property type="entry name" value="DUF554"/>
    <property type="match status" value="1"/>
</dbReference>
<sequence>MEMGEGLLQVKPPGLEQGSLPGMVGLPVPWVEEGGGSILGEDKLHSRRIAPMELSLLDKLSGTLANAATVTLGTGLGLMLRGRLPERMARIMVQGVGLTTLFIGFSMASALGKARGGAIDGVVLGLIALVLGGLLGEWWRIEEALEGIGDKIKRAVRGGGSFTEGFVAASLLFCVGPMTLLGSIQNGLTGDPSILLLKATLDGLSAIALTSSFGVGVGFSVLVILGYQGGIALLAGTLSQVLPDPAQDPRVLLVTGVGGLMVLGVGINLLGLTKVRVGSFLPALLLAPLVWALANWLS</sequence>
<keyword evidence="1" id="KW-0472">Membrane</keyword>
<dbReference type="eggNOG" id="COG1811">
    <property type="taxonomic scope" value="Bacteria"/>
</dbReference>
<dbReference type="KEGG" id="tsc:TSC_c13310"/>
<keyword evidence="1" id="KW-1133">Transmembrane helix</keyword>
<proteinExistence type="predicted"/>
<reference evidence="3" key="1">
    <citation type="submission" date="2010-03" db="EMBL/GenBank/DDBJ databases">
        <title>The genome sequence of Thermus scotoductus SA-01.</title>
        <authorList>
            <person name="Gounder K."/>
            <person name="Liesegang H."/>
            <person name="Brzuszkiewicz E."/>
            <person name="Wollherr A."/>
            <person name="Daniel R."/>
            <person name="Gottschalk G."/>
            <person name="van Heerden E."/>
            <person name="Litthauer D."/>
        </authorList>
    </citation>
    <scope>NUCLEOTIDE SEQUENCE [LARGE SCALE GENOMIC DNA]</scope>
    <source>
        <strain evidence="3">ATCC 700910 / SA-01</strain>
    </source>
</reference>
<feature type="transmembrane region" description="Helical" evidence="1">
    <location>
        <begin position="204"/>
        <end position="230"/>
    </location>
</feature>
<dbReference type="InterPro" id="IPR007563">
    <property type="entry name" value="DUF554"/>
</dbReference>
<reference evidence="2 3" key="2">
    <citation type="journal article" date="2011" name="BMC Genomics">
        <title>Sequence of the hyperplastic genome of the naturally competent Thermus scotoductus SA-01.</title>
        <authorList>
            <person name="Gounder K."/>
            <person name="Brzuszkiewicz E."/>
            <person name="Liesegang H."/>
            <person name="Wollherr A."/>
            <person name="Daniel R."/>
            <person name="Gottschalk G."/>
            <person name="Reva O."/>
            <person name="Kumwenda B."/>
            <person name="Srivastava M."/>
            <person name="Bricio C."/>
            <person name="Berenguer J."/>
            <person name="van Heerden E."/>
            <person name="Litthauer D."/>
        </authorList>
    </citation>
    <scope>NUCLEOTIDE SEQUENCE [LARGE SCALE GENOMIC DNA]</scope>
    <source>
        <strain evidence="3">ATCC 700910 / SA-01</strain>
    </source>
</reference>
<dbReference type="AlphaFoldDB" id="E8PRC2"/>
<evidence type="ECO:0000256" key="1">
    <source>
        <dbReference type="SAM" id="Phobius"/>
    </source>
</evidence>
<evidence type="ECO:0000313" key="2">
    <source>
        <dbReference type="EMBL" id="ADW21951.1"/>
    </source>
</evidence>
<gene>
    <name evidence="2" type="ordered locus">TSC_c13310</name>
</gene>
<organism evidence="2 3">
    <name type="scientific">Thermus scotoductus (strain ATCC 700910 / SA-01)</name>
    <dbReference type="NCBI Taxonomy" id="743525"/>
    <lineage>
        <taxon>Bacteria</taxon>
        <taxon>Thermotogati</taxon>
        <taxon>Deinococcota</taxon>
        <taxon>Deinococci</taxon>
        <taxon>Thermales</taxon>
        <taxon>Thermaceae</taxon>
        <taxon>Thermus</taxon>
    </lineage>
</organism>
<accession>E8PRC2</accession>
<feature type="transmembrane region" description="Helical" evidence="1">
    <location>
        <begin position="277"/>
        <end position="297"/>
    </location>
</feature>
<dbReference type="EMBL" id="CP001962">
    <property type="protein sequence ID" value="ADW21951.1"/>
    <property type="molecule type" value="Genomic_DNA"/>
</dbReference>
<feature type="transmembrane region" description="Helical" evidence="1">
    <location>
        <begin position="118"/>
        <end position="141"/>
    </location>
</feature>
<dbReference type="PANTHER" id="PTHR36111">
    <property type="entry name" value="INNER MEMBRANE PROTEIN-RELATED"/>
    <property type="match status" value="1"/>
</dbReference>
<keyword evidence="1" id="KW-0812">Transmembrane</keyword>
<dbReference type="HOGENOM" id="CLU_091659_0_0_0"/>
<feature type="transmembrane region" description="Helical" evidence="1">
    <location>
        <begin position="162"/>
        <end position="184"/>
    </location>
</feature>
<feature type="transmembrane region" description="Helical" evidence="1">
    <location>
        <begin position="251"/>
        <end position="271"/>
    </location>
</feature>
<protein>
    <submittedName>
        <fullName evidence="2">Hypothetical membrane spanning protein</fullName>
    </submittedName>
</protein>